<feature type="domain" description="ODAD1 central coiled coil region" evidence="4">
    <location>
        <begin position="136"/>
        <end position="415"/>
    </location>
</feature>
<reference evidence="6" key="1">
    <citation type="submission" date="2025-08" db="UniProtKB">
        <authorList>
            <consortium name="RefSeq"/>
        </authorList>
    </citation>
    <scope>IDENTIFICATION</scope>
    <source>
        <strain evidence="6">11010-0011.00</strain>
        <tissue evidence="6">Whole body</tissue>
    </source>
</reference>
<sequence length="473" mass="55998">MADQNELDQLATAELLRLQRQHRCLKLDLQGLLEEKSKRLKKQTQTINSLQLDCEKLRNEVKSLEGGTHARRNYSREKHLGSLQKQKTELQRVLQAERSNLWELEGHIKKMEKEIDALRRNEIPDNCYKDTIGKVQKSVVKLENRLDVVNKKCSDVLTENSKMRDAINHMLQDRSNFNDMWQSMVAEFNDGKKYIMDLIDQSTLAFDQREELSNKVQVLKDRNENDKIMHIQEMREMQRRLEHDAQLQKFYDTKGQRRLNPELEQRENDKKKAQKESFERQLFEYKDIIEKIKHIYSEQESGRLVAQFKRQEDENFALFNYVNELSHEVEVLNDSTQELVEEIERQKSEKIDKEVKMKTEAVDYLNSELFRIEQMVKSTKQNKCILCTRLQDLLKGIENIFKQLSCTDAPILSILSCKPFLTIHNVKLHIGVIERRINLVISTINIEDNSNKILAKKDRIPKFNLRESIKNKN</sequence>
<feature type="coiled-coil region" evidence="2">
    <location>
        <begin position="15"/>
        <end position="121"/>
    </location>
</feature>
<evidence type="ECO:0000313" key="6">
    <source>
        <dbReference type="RefSeq" id="XP_030375677.1"/>
    </source>
</evidence>
<dbReference type="CTD" id="42024"/>
<evidence type="ECO:0000256" key="3">
    <source>
        <dbReference type="SAM" id="MobiDB-lite"/>
    </source>
</evidence>
<dbReference type="AlphaFoldDB" id="A0A6J2TKY7"/>
<gene>
    <name evidence="6" type="primary">LOC115624962</name>
</gene>
<dbReference type="OrthoDB" id="6766775at2759"/>
<protein>
    <submittedName>
        <fullName evidence="6">Coiled-coil domain-containing protein 63</fullName>
    </submittedName>
</protein>
<proteinExistence type="predicted"/>
<dbReference type="Pfam" id="PF21773">
    <property type="entry name" value="ODAD1_CC"/>
    <property type="match status" value="1"/>
</dbReference>
<dbReference type="Proteomes" id="UP000504634">
    <property type="component" value="Unplaced"/>
</dbReference>
<accession>A0A6J2TKY7</accession>
<evidence type="ECO:0000256" key="2">
    <source>
        <dbReference type="SAM" id="Coils"/>
    </source>
</evidence>
<dbReference type="RefSeq" id="XP_030375677.1">
    <property type="nucleotide sequence ID" value="XM_030519817.1"/>
</dbReference>
<name>A0A6J2TKY7_DROLE</name>
<feature type="region of interest" description="Disordered" evidence="3">
    <location>
        <begin position="251"/>
        <end position="275"/>
    </location>
</feature>
<evidence type="ECO:0000313" key="5">
    <source>
        <dbReference type="Proteomes" id="UP000504634"/>
    </source>
</evidence>
<feature type="coiled-coil region" evidence="2">
    <location>
        <begin position="322"/>
        <end position="353"/>
    </location>
</feature>
<evidence type="ECO:0000259" key="4">
    <source>
        <dbReference type="Pfam" id="PF21773"/>
    </source>
</evidence>
<dbReference type="InterPro" id="IPR051876">
    <property type="entry name" value="ODA-DC/CCD"/>
</dbReference>
<dbReference type="PANTHER" id="PTHR21694:SF18">
    <property type="entry name" value="COILED-COIL DOMAIN-CONTAINING PROTEIN 63"/>
    <property type="match status" value="1"/>
</dbReference>
<keyword evidence="1 2" id="KW-0175">Coiled coil</keyword>
<dbReference type="PANTHER" id="PTHR21694">
    <property type="entry name" value="COILED-COIL DOMAIN-CONTAINING PROTEIN 63"/>
    <property type="match status" value="1"/>
</dbReference>
<dbReference type="GeneID" id="115624962"/>
<evidence type="ECO:0000256" key="1">
    <source>
        <dbReference type="ARBA" id="ARBA00023054"/>
    </source>
</evidence>
<keyword evidence="5" id="KW-1185">Reference proteome</keyword>
<dbReference type="InterPro" id="IPR049258">
    <property type="entry name" value="ODAD1_CC"/>
</dbReference>
<organism evidence="5 6">
    <name type="scientific">Drosophila lebanonensis</name>
    <name type="common">Fruit fly</name>
    <name type="synonym">Scaptodrosophila lebanonensis</name>
    <dbReference type="NCBI Taxonomy" id="7225"/>
    <lineage>
        <taxon>Eukaryota</taxon>
        <taxon>Metazoa</taxon>
        <taxon>Ecdysozoa</taxon>
        <taxon>Arthropoda</taxon>
        <taxon>Hexapoda</taxon>
        <taxon>Insecta</taxon>
        <taxon>Pterygota</taxon>
        <taxon>Neoptera</taxon>
        <taxon>Endopterygota</taxon>
        <taxon>Diptera</taxon>
        <taxon>Brachycera</taxon>
        <taxon>Muscomorpha</taxon>
        <taxon>Ephydroidea</taxon>
        <taxon>Drosophilidae</taxon>
        <taxon>Scaptodrosophila</taxon>
    </lineage>
</organism>